<dbReference type="EMBL" id="CP015961">
    <property type="protein sequence ID" value="ANI93816.1"/>
    <property type="molecule type" value="Genomic_DNA"/>
</dbReference>
<dbReference type="Gene3D" id="3.40.50.2000">
    <property type="entry name" value="Glycogen Phosphorylase B"/>
    <property type="match status" value="2"/>
</dbReference>
<feature type="domain" description="Glycosyl transferase family 1" evidence="3">
    <location>
        <begin position="201"/>
        <end position="353"/>
    </location>
</feature>
<gene>
    <name evidence="5" type="ORF">BJL86_3057</name>
</gene>
<evidence type="ECO:0000256" key="1">
    <source>
        <dbReference type="ARBA" id="ARBA00022676"/>
    </source>
</evidence>
<dbReference type="GO" id="GO:1901137">
    <property type="term" value="P:carbohydrate derivative biosynthetic process"/>
    <property type="evidence" value="ECO:0007669"/>
    <property type="project" value="UniProtKB-ARBA"/>
</dbReference>
<protein>
    <submittedName>
        <fullName evidence="5">GDP-mannose-dependent alpha-(1-6)-phosphatidylinositol monomannoside mannosyltransferase</fullName>
    </submittedName>
</protein>
<keyword evidence="1 5" id="KW-0328">Glycosyltransferase</keyword>
<sequence>MARYLLLCWRDSSHPQGGGSERYLEHIGRYLAASGHEVVFRTAKYRGAARTESAGGVTFRRGGRRLSVYPRACLFLLRERAAARMGRREAFSAVIDTQNGVPFFAATFSGAPTVVLTHHCHREQWPVAGPVLARIGWWIESRLSPRVHRRRQWLTVSRPSAAELASLGVPASRIAVIRNGVDPIPAGISAGTPSGRAPGPRLVVLSRLVPHKHVEDALSLLAELLPDLPDLHLDVIGGGWWEPQLREHADALGVSGATTFHGHVSEHRKHEILRAATVHLMPSRKEGWGLAVMEAGQHRVPTIGYTHAAGLRDSIDTGRTGILVDGLDGMIAATRELLADRPRLERMGEAARDKAAGFSWESAGAAAAWLLSEAATGRVHSGVIAPPADSGRER</sequence>
<reference evidence="5 6" key="1">
    <citation type="submission" date="2016-06" db="EMBL/GenBank/DDBJ databases">
        <title>Complete genome sequence of a saline-alkali tolerant type strain Dietzia timorensis ID05-A0528T.</title>
        <authorList>
            <person name="Wu X."/>
        </authorList>
    </citation>
    <scope>NUCLEOTIDE SEQUENCE [LARGE SCALE GENOMIC DNA]</scope>
    <source>
        <strain evidence="5 6">ID05-A0528</strain>
    </source>
</reference>
<evidence type="ECO:0000259" key="4">
    <source>
        <dbReference type="Pfam" id="PF13439"/>
    </source>
</evidence>
<dbReference type="SUPFAM" id="SSF53756">
    <property type="entry name" value="UDP-Glycosyltransferase/glycogen phosphorylase"/>
    <property type="match status" value="1"/>
</dbReference>
<proteinExistence type="predicted"/>
<dbReference type="AlphaFoldDB" id="A0A173LNG0"/>
<dbReference type="OrthoDB" id="9806887at2"/>
<organism evidence="5 6">
    <name type="scientific">Dietzia timorensis</name>
    <dbReference type="NCBI Taxonomy" id="499555"/>
    <lineage>
        <taxon>Bacteria</taxon>
        <taxon>Bacillati</taxon>
        <taxon>Actinomycetota</taxon>
        <taxon>Actinomycetes</taxon>
        <taxon>Mycobacteriales</taxon>
        <taxon>Dietziaceae</taxon>
        <taxon>Dietzia</taxon>
    </lineage>
</organism>
<dbReference type="STRING" id="499555.BJL86_3057"/>
<evidence type="ECO:0000313" key="6">
    <source>
        <dbReference type="Proteomes" id="UP000186104"/>
    </source>
</evidence>
<name>A0A173LNG0_9ACTN</name>
<dbReference type="GO" id="GO:1903509">
    <property type="term" value="P:liposaccharide metabolic process"/>
    <property type="evidence" value="ECO:0007669"/>
    <property type="project" value="UniProtKB-ARBA"/>
</dbReference>
<dbReference type="RefSeq" id="WP_075845077.1">
    <property type="nucleotide sequence ID" value="NZ_CP015961.1"/>
</dbReference>
<dbReference type="Pfam" id="PF13439">
    <property type="entry name" value="Glyco_transf_4"/>
    <property type="match status" value="1"/>
</dbReference>
<dbReference type="InterPro" id="IPR028098">
    <property type="entry name" value="Glyco_trans_4-like_N"/>
</dbReference>
<dbReference type="InterPro" id="IPR001296">
    <property type="entry name" value="Glyco_trans_1"/>
</dbReference>
<evidence type="ECO:0000259" key="3">
    <source>
        <dbReference type="Pfam" id="PF00534"/>
    </source>
</evidence>
<dbReference type="InterPro" id="IPR050194">
    <property type="entry name" value="Glycosyltransferase_grp1"/>
</dbReference>
<dbReference type="Pfam" id="PF00534">
    <property type="entry name" value="Glycos_transf_1"/>
    <property type="match status" value="1"/>
</dbReference>
<dbReference type="PANTHER" id="PTHR45947">
    <property type="entry name" value="SULFOQUINOVOSYL TRANSFERASE SQD2"/>
    <property type="match status" value="1"/>
</dbReference>
<evidence type="ECO:0000256" key="2">
    <source>
        <dbReference type="ARBA" id="ARBA00022679"/>
    </source>
</evidence>
<keyword evidence="6" id="KW-1185">Reference proteome</keyword>
<dbReference type="GO" id="GO:0016758">
    <property type="term" value="F:hexosyltransferase activity"/>
    <property type="evidence" value="ECO:0007669"/>
    <property type="project" value="TreeGrafter"/>
</dbReference>
<dbReference type="KEGG" id="dtm:BJL86_3057"/>
<keyword evidence="2 5" id="KW-0808">Transferase</keyword>
<dbReference type="Proteomes" id="UP000186104">
    <property type="component" value="Chromosome"/>
</dbReference>
<dbReference type="PANTHER" id="PTHR45947:SF3">
    <property type="entry name" value="SULFOQUINOVOSYL TRANSFERASE SQD2"/>
    <property type="match status" value="1"/>
</dbReference>
<evidence type="ECO:0000313" key="5">
    <source>
        <dbReference type="EMBL" id="ANI93816.1"/>
    </source>
</evidence>
<dbReference type="CDD" id="cd03801">
    <property type="entry name" value="GT4_PimA-like"/>
    <property type="match status" value="1"/>
</dbReference>
<feature type="domain" description="Glycosyltransferase subfamily 4-like N-terminal" evidence="4">
    <location>
        <begin position="18"/>
        <end position="183"/>
    </location>
</feature>
<accession>A0A173LNG0</accession>